<dbReference type="Proteomes" id="UP001602123">
    <property type="component" value="Unassembled WGS sequence"/>
</dbReference>
<evidence type="ECO:0000256" key="1">
    <source>
        <dbReference type="SAM" id="MobiDB-lite"/>
    </source>
</evidence>
<feature type="transmembrane region" description="Helical" evidence="2">
    <location>
        <begin position="174"/>
        <end position="197"/>
    </location>
</feature>
<gene>
    <name evidence="4" type="ORF">ACFYZM_25735</name>
</gene>
<keyword evidence="3" id="KW-0732">Signal</keyword>
<name>A0ABW6U4B9_9ACTN</name>
<reference evidence="4 5" key="1">
    <citation type="submission" date="2024-10" db="EMBL/GenBank/DDBJ databases">
        <title>The Natural Products Discovery Center: Release of the First 8490 Sequenced Strains for Exploring Actinobacteria Biosynthetic Diversity.</title>
        <authorList>
            <person name="Kalkreuter E."/>
            <person name="Kautsar S.A."/>
            <person name="Yang D."/>
            <person name="Bader C.D."/>
            <person name="Teijaro C.N."/>
            <person name="Fluegel L."/>
            <person name="Davis C.M."/>
            <person name="Simpson J.R."/>
            <person name="Lauterbach L."/>
            <person name="Steele A.D."/>
            <person name="Gui C."/>
            <person name="Meng S."/>
            <person name="Li G."/>
            <person name="Viehrig K."/>
            <person name="Ye F."/>
            <person name="Su P."/>
            <person name="Kiefer A.F."/>
            <person name="Nichols A."/>
            <person name="Cepeda A.J."/>
            <person name="Yan W."/>
            <person name="Fan B."/>
            <person name="Jiang Y."/>
            <person name="Adhikari A."/>
            <person name="Zheng C.-J."/>
            <person name="Schuster L."/>
            <person name="Cowan T.M."/>
            <person name="Smanski M.J."/>
            <person name="Chevrette M.G."/>
            <person name="De Carvalho L.P.S."/>
            <person name="Shen B."/>
        </authorList>
    </citation>
    <scope>NUCLEOTIDE SEQUENCE [LARGE SCALE GENOMIC DNA]</scope>
    <source>
        <strain evidence="4 5">NPDC001650</strain>
    </source>
</reference>
<keyword evidence="2" id="KW-0472">Membrane</keyword>
<sequence length="211" mass="20656">MKPRPVTLVPALGCAAALLVLGTPGPAAAHGDTIHFTVGGAQSDGHVRAVASWDNDDDPVDEPVAGTLTATGRDGRTLGPWQLVAVAGQKAAYTTREALPPGNWKVVVHSGFPDLGHGEGTVDVAAQGEGARGEAGSGPAPAATAPPAAKSAPSGPSAAPREAASSSSSSRTGIAVGAGAAAVVIAAVGGVLLFRAWRSSAHKSGSRAVED</sequence>
<evidence type="ECO:0000313" key="5">
    <source>
        <dbReference type="Proteomes" id="UP001602123"/>
    </source>
</evidence>
<organism evidence="4 5">
    <name type="scientific">Streptomyces nondiastaticus</name>
    <dbReference type="NCBI Taxonomy" id="3154512"/>
    <lineage>
        <taxon>Bacteria</taxon>
        <taxon>Bacillati</taxon>
        <taxon>Actinomycetota</taxon>
        <taxon>Actinomycetes</taxon>
        <taxon>Kitasatosporales</taxon>
        <taxon>Streptomycetaceae</taxon>
        <taxon>Streptomyces</taxon>
    </lineage>
</organism>
<keyword evidence="5" id="KW-1185">Reference proteome</keyword>
<feature type="chain" id="PRO_5047267105" evidence="3">
    <location>
        <begin position="30"/>
        <end position="211"/>
    </location>
</feature>
<keyword evidence="2" id="KW-1133">Transmembrane helix</keyword>
<protein>
    <submittedName>
        <fullName evidence="4">Uncharacterized protein</fullName>
    </submittedName>
</protein>
<comment type="caution">
    <text evidence="4">The sequence shown here is derived from an EMBL/GenBank/DDBJ whole genome shotgun (WGS) entry which is preliminary data.</text>
</comment>
<evidence type="ECO:0000256" key="3">
    <source>
        <dbReference type="SAM" id="SignalP"/>
    </source>
</evidence>
<feature type="region of interest" description="Disordered" evidence="1">
    <location>
        <begin position="129"/>
        <end position="169"/>
    </location>
</feature>
<accession>A0ABW6U4B9</accession>
<dbReference type="RefSeq" id="WP_302859462.1">
    <property type="nucleotide sequence ID" value="NZ_JBIAUT010000011.1"/>
</dbReference>
<feature type="compositionally biased region" description="Low complexity" evidence="1">
    <location>
        <begin position="137"/>
        <end position="169"/>
    </location>
</feature>
<dbReference type="EMBL" id="JBIAUT010000011">
    <property type="protein sequence ID" value="MFF4219654.1"/>
    <property type="molecule type" value="Genomic_DNA"/>
</dbReference>
<feature type="signal peptide" evidence="3">
    <location>
        <begin position="1"/>
        <end position="29"/>
    </location>
</feature>
<keyword evidence="2" id="KW-0812">Transmembrane</keyword>
<evidence type="ECO:0000256" key="2">
    <source>
        <dbReference type="SAM" id="Phobius"/>
    </source>
</evidence>
<evidence type="ECO:0000313" key="4">
    <source>
        <dbReference type="EMBL" id="MFF4219654.1"/>
    </source>
</evidence>
<proteinExistence type="predicted"/>